<proteinExistence type="predicted"/>
<dbReference type="AlphaFoldDB" id="A0AA37LIR8"/>
<evidence type="ECO:0000256" key="1">
    <source>
        <dbReference type="SAM" id="MobiDB-lite"/>
    </source>
</evidence>
<name>A0AA37LIR8_9PEZI</name>
<reference evidence="2 3" key="1">
    <citation type="submission" date="2022-03" db="EMBL/GenBank/DDBJ databases">
        <title>Genome data of Colletotrichum spp.</title>
        <authorList>
            <person name="Utami Y.D."/>
            <person name="Hiruma K."/>
        </authorList>
    </citation>
    <scope>NUCLEOTIDE SEQUENCE [LARGE SCALE GENOMIC DNA]</scope>
    <source>
        <strain evidence="2 3">MAFF 239500</strain>
    </source>
</reference>
<feature type="compositionally biased region" description="Polar residues" evidence="1">
    <location>
        <begin position="328"/>
        <end position="345"/>
    </location>
</feature>
<gene>
    <name evidence="2" type="ORF">ColSpa_07190</name>
</gene>
<dbReference type="RefSeq" id="XP_049129359.1">
    <property type="nucleotide sequence ID" value="XM_049273402.1"/>
</dbReference>
<dbReference type="EMBL" id="BQXU01000018">
    <property type="protein sequence ID" value="GKT47009.1"/>
    <property type="molecule type" value="Genomic_DNA"/>
</dbReference>
<sequence>MVMPSYAVKLLLEASLDTLVAGRRRPAGIRTIQAMESPPLVRLIPEVFNIKYLSSLASRSYLLSGLSSVFAALKYIESGRMQTLIEGRAESEPSEVNGPVSDIWQQLWRLTRTRIPPIQRGDLQQRRVREAAAVNDGIFLVQEAEEYASYQSASRNRSFSGEGPNHQVGTEIGACESYDIYDPLSDSETGQYDDGENGLAPEVVDNYRYLTPPLAMNNIAVQHEGEVDDDEACHVEPSVDHDDRLDLINSGDASSPFAPFSREASPDFPEFRMLYQTDVLEDRDLTRNPMPMSCSTGSQAMADHACGPFSNWWSSDVDLVEDQPVTHGGNSELQKPMSASPQSECHSNRAADEDAFQEPPFEAESDAGSCSHNEGIFEGSDDAYWEPMSQACLYSTTFLEDIGMRDNFEDEWTM</sequence>
<keyword evidence="3" id="KW-1185">Reference proteome</keyword>
<accession>A0AA37LIR8</accession>
<dbReference type="GeneID" id="73327992"/>
<protein>
    <submittedName>
        <fullName evidence="2">Uncharacterized protein</fullName>
    </submittedName>
</protein>
<comment type="caution">
    <text evidence="2">The sequence shown here is derived from an EMBL/GenBank/DDBJ whole genome shotgun (WGS) entry which is preliminary data.</text>
</comment>
<evidence type="ECO:0000313" key="2">
    <source>
        <dbReference type="EMBL" id="GKT47009.1"/>
    </source>
</evidence>
<organism evidence="2 3">
    <name type="scientific">Colletotrichum spaethianum</name>
    <dbReference type="NCBI Taxonomy" id="700344"/>
    <lineage>
        <taxon>Eukaryota</taxon>
        <taxon>Fungi</taxon>
        <taxon>Dikarya</taxon>
        <taxon>Ascomycota</taxon>
        <taxon>Pezizomycotina</taxon>
        <taxon>Sordariomycetes</taxon>
        <taxon>Hypocreomycetidae</taxon>
        <taxon>Glomerellales</taxon>
        <taxon>Glomerellaceae</taxon>
        <taxon>Colletotrichum</taxon>
        <taxon>Colletotrichum spaethianum species complex</taxon>
    </lineage>
</organism>
<dbReference type="Proteomes" id="UP001055115">
    <property type="component" value="Unassembled WGS sequence"/>
</dbReference>
<evidence type="ECO:0000313" key="3">
    <source>
        <dbReference type="Proteomes" id="UP001055115"/>
    </source>
</evidence>
<feature type="region of interest" description="Disordered" evidence="1">
    <location>
        <begin position="322"/>
        <end position="354"/>
    </location>
</feature>